<dbReference type="PANTHER" id="PTHR11019:SF190">
    <property type="entry name" value="ARAC-FAMILY REGULATORY PROTEIN"/>
    <property type="match status" value="1"/>
</dbReference>
<dbReference type="PROSITE" id="PS01124">
    <property type="entry name" value="HTH_ARAC_FAMILY_2"/>
    <property type="match status" value="1"/>
</dbReference>
<dbReference type="AlphaFoldDB" id="A0A7X2ML01"/>
<name>A0A7X2ML01_ENTAG</name>
<dbReference type="Pfam" id="PF12833">
    <property type="entry name" value="HTH_18"/>
    <property type="match status" value="1"/>
</dbReference>
<evidence type="ECO:0000256" key="2">
    <source>
        <dbReference type="ARBA" id="ARBA00023015"/>
    </source>
</evidence>
<keyword evidence="3" id="KW-0238">DNA-binding</keyword>
<protein>
    <submittedName>
        <fullName evidence="6">Helix-turn-helix domain-containing protein</fullName>
    </submittedName>
</protein>
<keyword evidence="4" id="KW-0804">Transcription</keyword>
<organism evidence="6 7">
    <name type="scientific">Enterobacter agglomerans</name>
    <name type="common">Erwinia herbicola</name>
    <name type="synonym">Pantoea agglomerans</name>
    <dbReference type="NCBI Taxonomy" id="549"/>
    <lineage>
        <taxon>Bacteria</taxon>
        <taxon>Pseudomonadati</taxon>
        <taxon>Pseudomonadota</taxon>
        <taxon>Gammaproteobacteria</taxon>
        <taxon>Enterobacterales</taxon>
        <taxon>Erwiniaceae</taxon>
        <taxon>Pantoea</taxon>
        <taxon>Pantoea agglomerans group</taxon>
    </lineage>
</organism>
<dbReference type="FunFam" id="1.10.10.60:FF:000132">
    <property type="entry name" value="AraC family transcriptional regulator"/>
    <property type="match status" value="1"/>
</dbReference>
<evidence type="ECO:0000256" key="1">
    <source>
        <dbReference type="ARBA" id="ARBA00022491"/>
    </source>
</evidence>
<gene>
    <name evidence="6" type="ORF">GKC49_08480</name>
</gene>
<dbReference type="InterPro" id="IPR018062">
    <property type="entry name" value="HTH_AraC-typ_CS"/>
</dbReference>
<dbReference type="Gene3D" id="1.10.10.60">
    <property type="entry name" value="Homeodomain-like"/>
    <property type="match status" value="1"/>
</dbReference>
<dbReference type="GO" id="GO:0003700">
    <property type="term" value="F:DNA-binding transcription factor activity"/>
    <property type="evidence" value="ECO:0007669"/>
    <property type="project" value="InterPro"/>
</dbReference>
<dbReference type="CDD" id="cd06124">
    <property type="entry name" value="cupin_NimR-like_N"/>
    <property type="match status" value="1"/>
</dbReference>
<accession>A0A7X2ML01</accession>
<dbReference type="GO" id="GO:0043565">
    <property type="term" value="F:sequence-specific DNA binding"/>
    <property type="evidence" value="ECO:0007669"/>
    <property type="project" value="InterPro"/>
</dbReference>
<feature type="domain" description="HTH araC/xylS-type" evidence="5">
    <location>
        <begin position="112"/>
        <end position="209"/>
    </location>
</feature>
<reference evidence="6 7" key="1">
    <citation type="submission" date="2019-11" db="EMBL/GenBank/DDBJ databases">
        <title>Draft Genome Sequence of Plant Growth-Promoting Rhizosphere-Associated Bacteria.</title>
        <authorList>
            <person name="Vasilyev I.Y."/>
            <person name="Radchenko V."/>
            <person name="Ilnitskaya E.V."/>
        </authorList>
    </citation>
    <scope>NUCLEOTIDE SEQUENCE [LARGE SCALE GENOMIC DNA]</scope>
    <source>
        <strain evidence="6 7">VRA_MhP_f</strain>
    </source>
</reference>
<sequence length="213" mass="23951">MEVRLEGDHLTAPANYGIWLPPGVVHEGLNRYSATHCSLYLMPELCLGMPEVPCTLQVNPLTIALLEHLRLHPLLSPLSEENHRLLDVLRDQLKRAQRYKNFLPYTDDPLLKGILEKLEKNLADDTPLTELASSSGTTIRTLNRKCQEALGMPLNEWRQRMRVVKAMHLLEKGGKVESVAFEVGYNSASSFIAMFQRQTGITPGQAICSRSSF</sequence>
<proteinExistence type="predicted"/>
<evidence type="ECO:0000256" key="4">
    <source>
        <dbReference type="ARBA" id="ARBA00023163"/>
    </source>
</evidence>
<comment type="caution">
    <text evidence="6">The sequence shown here is derived from an EMBL/GenBank/DDBJ whole genome shotgun (WGS) entry which is preliminary data.</text>
</comment>
<evidence type="ECO:0000256" key="3">
    <source>
        <dbReference type="ARBA" id="ARBA00023125"/>
    </source>
</evidence>
<dbReference type="EMBL" id="WKLC01000279">
    <property type="protein sequence ID" value="MSE15172.1"/>
    <property type="molecule type" value="Genomic_DNA"/>
</dbReference>
<dbReference type="PROSITE" id="PS00041">
    <property type="entry name" value="HTH_ARAC_FAMILY_1"/>
    <property type="match status" value="1"/>
</dbReference>
<keyword evidence="1" id="KW-0678">Repressor</keyword>
<dbReference type="PANTHER" id="PTHR11019">
    <property type="entry name" value="HTH-TYPE TRANSCRIPTIONAL REGULATOR NIMR"/>
    <property type="match status" value="1"/>
</dbReference>
<dbReference type="InterPro" id="IPR009057">
    <property type="entry name" value="Homeodomain-like_sf"/>
</dbReference>
<dbReference type="SUPFAM" id="SSF46689">
    <property type="entry name" value="Homeodomain-like"/>
    <property type="match status" value="1"/>
</dbReference>
<evidence type="ECO:0000313" key="7">
    <source>
        <dbReference type="Proteomes" id="UP000461948"/>
    </source>
</evidence>
<evidence type="ECO:0000259" key="5">
    <source>
        <dbReference type="PROSITE" id="PS01124"/>
    </source>
</evidence>
<dbReference type="InterPro" id="IPR018060">
    <property type="entry name" value="HTH_AraC"/>
</dbReference>
<keyword evidence="2" id="KW-0805">Transcription regulation</keyword>
<dbReference type="Proteomes" id="UP000461948">
    <property type="component" value="Unassembled WGS sequence"/>
</dbReference>
<evidence type="ECO:0000313" key="6">
    <source>
        <dbReference type="EMBL" id="MSE15172.1"/>
    </source>
</evidence>
<dbReference type="SMART" id="SM00342">
    <property type="entry name" value="HTH_ARAC"/>
    <property type="match status" value="1"/>
</dbReference>